<dbReference type="EMBL" id="CP023322">
    <property type="protein sequence ID" value="ATY59189.1"/>
    <property type="molecule type" value="Genomic_DNA"/>
</dbReference>
<accession>A0A2H4S7V6</accession>
<evidence type="ECO:0000313" key="2">
    <source>
        <dbReference type="EMBL" id="ATY59189.1"/>
    </source>
</evidence>
<dbReference type="OrthoDB" id="3643156at2759"/>
<feature type="chain" id="PRO_5014142492" evidence="1">
    <location>
        <begin position="27"/>
        <end position="422"/>
    </location>
</feature>
<protein>
    <submittedName>
        <fullName evidence="2">WSC domain-containing 2</fullName>
    </submittedName>
</protein>
<organism evidence="2 3">
    <name type="scientific">Cordyceps militaris</name>
    <name type="common">Caterpillar fungus</name>
    <name type="synonym">Clavaria militaris</name>
    <dbReference type="NCBI Taxonomy" id="73501"/>
    <lineage>
        <taxon>Eukaryota</taxon>
        <taxon>Fungi</taxon>
        <taxon>Dikarya</taxon>
        <taxon>Ascomycota</taxon>
        <taxon>Pezizomycotina</taxon>
        <taxon>Sordariomycetes</taxon>
        <taxon>Hypocreomycetidae</taxon>
        <taxon>Hypocreales</taxon>
        <taxon>Cordycipitaceae</taxon>
        <taxon>Cordyceps</taxon>
    </lineage>
</organism>
<proteinExistence type="predicted"/>
<feature type="signal peptide" evidence="1">
    <location>
        <begin position="1"/>
        <end position="26"/>
    </location>
</feature>
<gene>
    <name evidence="2" type="ORF">A9K55_002492</name>
</gene>
<dbReference type="AlphaFoldDB" id="A0A2H4S7V6"/>
<dbReference type="Proteomes" id="UP000323067">
    <property type="component" value="Chromosome iv"/>
</dbReference>
<evidence type="ECO:0000256" key="1">
    <source>
        <dbReference type="SAM" id="SignalP"/>
    </source>
</evidence>
<keyword evidence="1" id="KW-0732">Signal</keyword>
<reference evidence="2 3" key="1">
    <citation type="journal article" date="2017" name="BMC Genomics">
        <title>Chromosome level assembly and secondary metabolite potential of the parasitic fungus Cordyceps militaris.</title>
        <authorList>
            <person name="Kramer G.J."/>
            <person name="Nodwell J.R."/>
        </authorList>
    </citation>
    <scope>NUCLEOTIDE SEQUENCE [LARGE SCALE GENOMIC DNA]</scope>
    <source>
        <strain evidence="2 3">ATCC 34164</strain>
    </source>
</reference>
<evidence type="ECO:0000313" key="3">
    <source>
        <dbReference type="Proteomes" id="UP000323067"/>
    </source>
</evidence>
<name>A0A2H4S7V6_CORMI</name>
<dbReference type="VEuPathDB" id="FungiDB:A9K55_002492"/>
<sequence>MPAIARLLIVFCAILAAVFLYPHAEGICIDGWQERKYRISRQENARERVIHRQVGFVVGFYIGPSYSAAVALFRNGTTLNLAKVDGDVKFRAAMERRIARSYAVQDSYFSGEDLSEKGGHFGSSTTEELEQVFIPAIQTLKERSETILQLPIEHVHFATPWIAEYDQIFKDLRDTFLVAGRRVGLKRPFVYDTWNQALMPLHLNEANAVLAAAGRNFCEECFCVDRPHRESSGRGSVVFYIKTSLFISEQPASCVFDAFWVKLELDTAYGYEQLEAKEPTQYWEDVKARAMAFIKPLYEMRQRRATIILAGEATTNPDFLSVAVSIQQDLQALRGNTSYAFDDEHQRVVALGPVELIVADDGVFDAAKGAALMMRTDFWGYCDDTEEQVMRLACHDHFVRSGVEPGFSDNYLLEGEAAMIEV</sequence>